<evidence type="ECO:0000256" key="5">
    <source>
        <dbReference type="ARBA" id="ARBA00023163"/>
    </source>
</evidence>
<dbReference type="GO" id="GO:0000156">
    <property type="term" value="F:phosphorelay response regulator activity"/>
    <property type="evidence" value="ECO:0007669"/>
    <property type="project" value="TreeGrafter"/>
</dbReference>
<reference evidence="10 11" key="1">
    <citation type="submission" date="2018-06" db="EMBL/GenBank/DDBJ databases">
        <title>Mucibacter soli gen. nov., sp. nov., a new member of the family Chitinophagaceae producing mucin.</title>
        <authorList>
            <person name="Kim M.-K."/>
            <person name="Park S."/>
            <person name="Kim T.-S."/>
            <person name="Joung Y."/>
            <person name="Han J.-H."/>
            <person name="Kim S.B."/>
        </authorList>
    </citation>
    <scope>NUCLEOTIDE SEQUENCE [LARGE SCALE GENOMIC DNA]</scope>
    <source>
        <strain evidence="10 11">R1-15</strain>
    </source>
</reference>
<feature type="domain" description="Response regulatory" evidence="8">
    <location>
        <begin position="4"/>
        <end position="120"/>
    </location>
</feature>
<keyword evidence="5" id="KW-0804">Transcription</keyword>
<dbReference type="Pfam" id="PF00072">
    <property type="entry name" value="Response_reg"/>
    <property type="match status" value="1"/>
</dbReference>
<keyword evidence="3" id="KW-0805">Transcription regulation</keyword>
<dbReference type="SUPFAM" id="SSF51206">
    <property type="entry name" value="cAMP-binding domain-like"/>
    <property type="match status" value="1"/>
</dbReference>
<accession>A0A2W2AMU4</accession>
<feature type="domain" description="Cyclic nucleotide-binding" evidence="7">
    <location>
        <begin position="162"/>
        <end position="261"/>
    </location>
</feature>
<dbReference type="GO" id="GO:0005829">
    <property type="term" value="C:cytosol"/>
    <property type="evidence" value="ECO:0007669"/>
    <property type="project" value="TreeGrafter"/>
</dbReference>
<dbReference type="PANTHER" id="PTHR48111">
    <property type="entry name" value="REGULATOR OF RPOS"/>
    <property type="match status" value="1"/>
</dbReference>
<feature type="modified residue" description="4-aspartylphosphate" evidence="6">
    <location>
        <position position="53"/>
    </location>
</feature>
<dbReference type="PANTHER" id="PTHR48111:SF1">
    <property type="entry name" value="TWO-COMPONENT RESPONSE REGULATOR ORR33"/>
    <property type="match status" value="1"/>
</dbReference>
<gene>
    <name evidence="10" type="ORF">DN068_01310</name>
</gene>
<dbReference type="InterPro" id="IPR011006">
    <property type="entry name" value="CheY-like_superfamily"/>
</dbReference>
<organism evidence="10 11">
    <name type="scientific">Taibaiella soli</name>
    <dbReference type="NCBI Taxonomy" id="1649169"/>
    <lineage>
        <taxon>Bacteria</taxon>
        <taxon>Pseudomonadati</taxon>
        <taxon>Bacteroidota</taxon>
        <taxon>Chitinophagia</taxon>
        <taxon>Chitinophagales</taxon>
        <taxon>Chitinophagaceae</taxon>
        <taxon>Taibaiella</taxon>
    </lineage>
</organism>
<dbReference type="PROSITE" id="PS51063">
    <property type="entry name" value="HTH_CRP_2"/>
    <property type="match status" value="1"/>
</dbReference>
<dbReference type="PROSITE" id="PS50110">
    <property type="entry name" value="RESPONSE_REGULATORY"/>
    <property type="match status" value="1"/>
</dbReference>
<dbReference type="Gene3D" id="1.10.10.10">
    <property type="entry name" value="Winged helix-like DNA-binding domain superfamily/Winged helix DNA-binding domain"/>
    <property type="match status" value="1"/>
</dbReference>
<dbReference type="SMART" id="SM00448">
    <property type="entry name" value="REC"/>
    <property type="match status" value="1"/>
</dbReference>
<dbReference type="InterPro" id="IPR039420">
    <property type="entry name" value="WalR-like"/>
</dbReference>
<dbReference type="SUPFAM" id="SSF52172">
    <property type="entry name" value="CheY-like"/>
    <property type="match status" value="1"/>
</dbReference>
<evidence type="ECO:0000259" key="8">
    <source>
        <dbReference type="PROSITE" id="PS50110"/>
    </source>
</evidence>
<sequence length="353" mass="40151">MQKKILLIEDNADIRENMAEILSLADYQVFAVQDGKEGISTALKEMPDLILCDIMMPVLDGYGVLHMVQKNPVLQDTPFIFLTARSERNEIRRGMELGADDYITKPFDGTELLSAVDMRLRKADRLKRPATSILQTSDESCAISSGKDLLLELAGCGNLNRYKKKQIVYWEGSHPTRLFYVQKGKVKTFKRNNDGKEFITGLFRDGDFVGYTPLMEDTMYRETAETLEDTELVAIPRSEFEILLADNPALMKRFVCMLAQNIDEKEEQLLSVAYNSMRKKVADTLIMLCNKYNPENNPDFQIDLSRENMAAIVGVAKESLIRMLSELKDENLIGLQGSKIKVLDYLALKQMFN</sequence>
<evidence type="ECO:0000259" key="7">
    <source>
        <dbReference type="PROSITE" id="PS50042"/>
    </source>
</evidence>
<evidence type="ECO:0000256" key="3">
    <source>
        <dbReference type="ARBA" id="ARBA00023015"/>
    </source>
</evidence>
<dbReference type="Proteomes" id="UP000248745">
    <property type="component" value="Unassembled WGS sequence"/>
</dbReference>
<evidence type="ECO:0000313" key="10">
    <source>
        <dbReference type="EMBL" id="PZF74862.1"/>
    </source>
</evidence>
<dbReference type="InterPro" id="IPR014710">
    <property type="entry name" value="RmlC-like_jellyroll"/>
</dbReference>
<dbReference type="PROSITE" id="PS50042">
    <property type="entry name" value="CNMP_BINDING_3"/>
    <property type="match status" value="1"/>
</dbReference>
<evidence type="ECO:0000259" key="9">
    <source>
        <dbReference type="PROSITE" id="PS51063"/>
    </source>
</evidence>
<dbReference type="SMART" id="SM00419">
    <property type="entry name" value="HTH_CRP"/>
    <property type="match status" value="1"/>
</dbReference>
<dbReference type="Pfam" id="PF00027">
    <property type="entry name" value="cNMP_binding"/>
    <property type="match status" value="1"/>
</dbReference>
<dbReference type="CDD" id="cd00038">
    <property type="entry name" value="CAP_ED"/>
    <property type="match status" value="1"/>
</dbReference>
<evidence type="ECO:0000256" key="6">
    <source>
        <dbReference type="PROSITE-ProRule" id="PRU00169"/>
    </source>
</evidence>
<feature type="domain" description="HTH crp-type" evidence="9">
    <location>
        <begin position="275"/>
        <end position="346"/>
    </location>
</feature>
<dbReference type="AlphaFoldDB" id="A0A2W2AMU4"/>
<keyword evidence="1 6" id="KW-0597">Phosphoprotein</keyword>
<name>A0A2W2AMU4_9BACT</name>
<dbReference type="InterPro" id="IPR036388">
    <property type="entry name" value="WH-like_DNA-bd_sf"/>
</dbReference>
<dbReference type="SUPFAM" id="SSF46785">
    <property type="entry name" value="Winged helix' DNA-binding domain"/>
    <property type="match status" value="1"/>
</dbReference>
<dbReference type="OrthoDB" id="9127033at2"/>
<dbReference type="EMBL" id="QKTW01000002">
    <property type="protein sequence ID" value="PZF74862.1"/>
    <property type="molecule type" value="Genomic_DNA"/>
</dbReference>
<dbReference type="Gene3D" id="2.60.120.10">
    <property type="entry name" value="Jelly Rolls"/>
    <property type="match status" value="1"/>
</dbReference>
<dbReference type="InterPro" id="IPR036390">
    <property type="entry name" value="WH_DNA-bd_sf"/>
</dbReference>
<dbReference type="InterPro" id="IPR012318">
    <property type="entry name" value="HTH_CRP"/>
</dbReference>
<keyword evidence="4" id="KW-0238">DNA-binding</keyword>
<keyword evidence="2" id="KW-0902">Two-component regulatory system</keyword>
<dbReference type="InterPro" id="IPR001789">
    <property type="entry name" value="Sig_transdc_resp-reg_receiver"/>
</dbReference>
<evidence type="ECO:0000256" key="2">
    <source>
        <dbReference type="ARBA" id="ARBA00023012"/>
    </source>
</evidence>
<dbReference type="GO" id="GO:0000976">
    <property type="term" value="F:transcription cis-regulatory region binding"/>
    <property type="evidence" value="ECO:0007669"/>
    <property type="project" value="TreeGrafter"/>
</dbReference>
<protein>
    <submittedName>
        <fullName evidence="10">Transcriptional regulator</fullName>
    </submittedName>
</protein>
<keyword evidence="11" id="KW-1185">Reference proteome</keyword>
<evidence type="ECO:0000256" key="1">
    <source>
        <dbReference type="ARBA" id="ARBA00022553"/>
    </source>
</evidence>
<comment type="caution">
    <text evidence="10">The sequence shown here is derived from an EMBL/GenBank/DDBJ whole genome shotgun (WGS) entry which is preliminary data.</text>
</comment>
<dbReference type="GO" id="GO:0006355">
    <property type="term" value="P:regulation of DNA-templated transcription"/>
    <property type="evidence" value="ECO:0007669"/>
    <property type="project" value="InterPro"/>
</dbReference>
<evidence type="ECO:0000313" key="11">
    <source>
        <dbReference type="Proteomes" id="UP000248745"/>
    </source>
</evidence>
<dbReference type="InterPro" id="IPR018490">
    <property type="entry name" value="cNMP-bd_dom_sf"/>
</dbReference>
<proteinExistence type="predicted"/>
<dbReference type="GO" id="GO:0032993">
    <property type="term" value="C:protein-DNA complex"/>
    <property type="evidence" value="ECO:0007669"/>
    <property type="project" value="TreeGrafter"/>
</dbReference>
<dbReference type="SMART" id="SM00100">
    <property type="entry name" value="cNMP"/>
    <property type="match status" value="1"/>
</dbReference>
<evidence type="ECO:0000256" key="4">
    <source>
        <dbReference type="ARBA" id="ARBA00023125"/>
    </source>
</evidence>
<dbReference type="RefSeq" id="WP_110997068.1">
    <property type="nucleotide sequence ID" value="NZ_QKTW01000002.1"/>
</dbReference>
<dbReference type="InterPro" id="IPR000595">
    <property type="entry name" value="cNMP-bd_dom"/>
</dbReference>
<dbReference type="Gene3D" id="3.40.50.2300">
    <property type="match status" value="1"/>
</dbReference>
<dbReference type="CDD" id="cd17574">
    <property type="entry name" value="REC_OmpR"/>
    <property type="match status" value="1"/>
</dbReference>
<dbReference type="Pfam" id="PF13545">
    <property type="entry name" value="HTH_Crp_2"/>
    <property type="match status" value="1"/>
</dbReference>